<reference evidence="9 10" key="1">
    <citation type="submission" date="2022-02" db="EMBL/GenBank/DDBJ databases">
        <title>The genome sequence of Shewanella sp. 3B26.</title>
        <authorList>
            <person name="Du J."/>
        </authorList>
    </citation>
    <scope>NUCLEOTIDE SEQUENCE [LARGE SCALE GENOMIC DNA]</scope>
    <source>
        <strain evidence="9 10">3B26</strain>
    </source>
</reference>
<keyword evidence="3" id="KW-0973">c-di-GMP</keyword>
<dbReference type="Proteomes" id="UP001297581">
    <property type="component" value="Unassembled WGS sequence"/>
</dbReference>
<evidence type="ECO:0000256" key="3">
    <source>
        <dbReference type="ARBA" id="ARBA00022636"/>
    </source>
</evidence>
<dbReference type="InterPro" id="IPR035965">
    <property type="entry name" value="PAS-like_dom_sf"/>
</dbReference>
<dbReference type="CDD" id="cd00130">
    <property type="entry name" value="PAS"/>
    <property type="match status" value="2"/>
</dbReference>
<evidence type="ECO:0000259" key="6">
    <source>
        <dbReference type="PROSITE" id="PS50113"/>
    </source>
</evidence>
<sequence>MKTGTKPDSYPLLTQVLPMLGDFAVTHELALALYHGDNCLLSLNHRNQASGYSQLEPNAPQPLSGGVSQQLYAKGLAQQWRFELSADALPDAVLVQAQLLLEGIGVLCAGLGSGLMQSFLDAFDEHLWIKDGAGRYRFANRSTLESWGLGADELLGKGDEDIFPAKAAEFCATDAQAIAAGHPIVVAECIDRDQHKGRIWLETLKAPMYDGEGRLLGVIGYTRDIARYKAAEEQLMLTSKVFENAAEGVMITNPDGIITDINGAFEKITGYQRDEVLGKTPRLLNSGRHEKDFFDNFWRSLKQQGHWHGEIWNRRKNGTLYAEQISISSVYGDDGQIRCYVAVFSDISLLKQTEAEVAQLAWHDPLTRLPNRSKLNTIMQQQLKMASHHKSRLALLLIDVDLFKHINDSFGHVIGDKVLYSLSERLGALLDAEVTLARIGGDEFVVLTEVNSRSDITSTLEAIQRAFDTSFSTDERGAVRLSASIGIALYPEDGKDPDTLLKNADAAMYRAKQQGRNSHAFYTEQMTQSSLKQLKLQTALREAVRHGRFYLLYQPKVDLLSRSIVGLEALCRWTDPDLGSVSPADFIPVAEAIGLMPEIGLWVLAEACRQTKTWLDAGLSPGRVAVNVSGSQLAVPSFVDDVAAVLAKYALPGTALELEITESMVLQNPEGAIDTLEKLKAMGIRLALDDFGTGYSSLSYLRKLPIDTLKIDQSFVRELPADQDSAAIAMAIIAMGEALRLSVIAEGVETEEQANLLYKLGCTEAQGYLFARPQLAFDLASVLPPA</sequence>
<protein>
    <recommendedName>
        <fullName evidence="2">cyclic-guanylate-specific phosphodiesterase</fullName>
        <ecNumber evidence="2">3.1.4.52</ecNumber>
    </recommendedName>
</protein>
<dbReference type="EC" id="3.1.4.52" evidence="2"/>
<dbReference type="PROSITE" id="PS50883">
    <property type="entry name" value="EAL"/>
    <property type="match status" value="1"/>
</dbReference>
<feature type="domain" description="GGDEF" evidence="8">
    <location>
        <begin position="391"/>
        <end position="524"/>
    </location>
</feature>
<evidence type="ECO:0000259" key="7">
    <source>
        <dbReference type="PROSITE" id="PS50883"/>
    </source>
</evidence>
<dbReference type="Pfam" id="PF00990">
    <property type="entry name" value="GGDEF"/>
    <property type="match status" value="1"/>
</dbReference>
<proteinExistence type="predicted"/>
<dbReference type="SMART" id="SM00086">
    <property type="entry name" value="PAC"/>
    <property type="match status" value="2"/>
</dbReference>
<feature type="domain" description="EAL" evidence="7">
    <location>
        <begin position="533"/>
        <end position="786"/>
    </location>
</feature>
<dbReference type="InterPro" id="IPR043128">
    <property type="entry name" value="Rev_trsase/Diguanyl_cyclase"/>
</dbReference>
<dbReference type="SMART" id="SM00091">
    <property type="entry name" value="PAS"/>
    <property type="match status" value="2"/>
</dbReference>
<feature type="domain" description="PAC" evidence="6">
    <location>
        <begin position="307"/>
        <end position="359"/>
    </location>
</feature>
<dbReference type="Gene3D" id="3.30.70.270">
    <property type="match status" value="1"/>
</dbReference>
<dbReference type="CDD" id="cd01948">
    <property type="entry name" value="EAL"/>
    <property type="match status" value="1"/>
</dbReference>
<dbReference type="PROSITE" id="PS50887">
    <property type="entry name" value="GGDEF"/>
    <property type="match status" value="1"/>
</dbReference>
<dbReference type="InterPro" id="IPR000160">
    <property type="entry name" value="GGDEF_dom"/>
</dbReference>
<dbReference type="FunFam" id="3.30.70.270:FF:000001">
    <property type="entry name" value="Diguanylate cyclase domain protein"/>
    <property type="match status" value="1"/>
</dbReference>
<dbReference type="Pfam" id="PF00563">
    <property type="entry name" value="EAL"/>
    <property type="match status" value="1"/>
</dbReference>
<dbReference type="CDD" id="cd01949">
    <property type="entry name" value="GGDEF"/>
    <property type="match status" value="1"/>
</dbReference>
<dbReference type="SUPFAM" id="SSF55785">
    <property type="entry name" value="PYP-like sensor domain (PAS domain)"/>
    <property type="match status" value="2"/>
</dbReference>
<dbReference type="PANTHER" id="PTHR44757">
    <property type="entry name" value="DIGUANYLATE CYCLASE DGCP"/>
    <property type="match status" value="1"/>
</dbReference>
<dbReference type="Gene3D" id="3.30.450.20">
    <property type="entry name" value="PAS domain"/>
    <property type="match status" value="2"/>
</dbReference>
<dbReference type="InterPro" id="IPR013656">
    <property type="entry name" value="PAS_4"/>
</dbReference>
<keyword evidence="10" id="KW-1185">Reference proteome</keyword>
<dbReference type="FunFam" id="3.20.20.450:FF:000001">
    <property type="entry name" value="Cyclic di-GMP phosphodiesterase yahA"/>
    <property type="match status" value="1"/>
</dbReference>
<gene>
    <name evidence="9" type="ORF">MJ923_14265</name>
</gene>
<comment type="caution">
    <text evidence="9">The sequence shown here is derived from an EMBL/GenBank/DDBJ whole genome shotgun (WGS) entry which is preliminary data.</text>
</comment>
<dbReference type="Gene3D" id="3.20.20.450">
    <property type="entry name" value="EAL domain"/>
    <property type="match status" value="1"/>
</dbReference>
<evidence type="ECO:0000259" key="8">
    <source>
        <dbReference type="PROSITE" id="PS50887"/>
    </source>
</evidence>
<dbReference type="InterPro" id="IPR052155">
    <property type="entry name" value="Biofilm_reg_signaling"/>
</dbReference>
<evidence type="ECO:0000256" key="2">
    <source>
        <dbReference type="ARBA" id="ARBA00012282"/>
    </source>
</evidence>
<dbReference type="PROSITE" id="PS50112">
    <property type="entry name" value="PAS"/>
    <property type="match status" value="1"/>
</dbReference>
<comment type="cofactor">
    <cofactor evidence="1">
        <name>Mg(2+)</name>
        <dbReference type="ChEBI" id="CHEBI:18420"/>
    </cofactor>
</comment>
<dbReference type="GO" id="GO:0071732">
    <property type="term" value="P:cellular response to nitric oxide"/>
    <property type="evidence" value="ECO:0007669"/>
    <property type="project" value="UniProtKB-ARBA"/>
</dbReference>
<feature type="domain" description="PAC" evidence="6">
    <location>
        <begin position="185"/>
        <end position="237"/>
    </location>
</feature>
<dbReference type="SMART" id="SM00267">
    <property type="entry name" value="GGDEF"/>
    <property type="match status" value="1"/>
</dbReference>
<dbReference type="InterPro" id="IPR035919">
    <property type="entry name" value="EAL_sf"/>
</dbReference>
<dbReference type="InterPro" id="IPR000700">
    <property type="entry name" value="PAS-assoc_C"/>
</dbReference>
<name>A0AAJ1BIM8_9GAMM</name>
<dbReference type="Pfam" id="PF08448">
    <property type="entry name" value="PAS_4"/>
    <property type="match status" value="1"/>
</dbReference>
<feature type="domain" description="PAS" evidence="5">
    <location>
        <begin position="234"/>
        <end position="280"/>
    </location>
</feature>
<dbReference type="InterPro" id="IPR001633">
    <property type="entry name" value="EAL_dom"/>
</dbReference>
<dbReference type="InterPro" id="IPR029787">
    <property type="entry name" value="Nucleotide_cyclase"/>
</dbReference>
<dbReference type="InterPro" id="IPR000014">
    <property type="entry name" value="PAS"/>
</dbReference>
<dbReference type="GO" id="GO:0071111">
    <property type="term" value="F:cyclic-guanylate-specific phosphodiesterase activity"/>
    <property type="evidence" value="ECO:0007669"/>
    <property type="project" value="UniProtKB-EC"/>
</dbReference>
<comment type="catalytic activity">
    <reaction evidence="4">
        <text>3',3'-c-di-GMP + H2O = 5'-phosphoguanylyl(3'-&gt;5')guanosine + H(+)</text>
        <dbReference type="Rhea" id="RHEA:24902"/>
        <dbReference type="ChEBI" id="CHEBI:15377"/>
        <dbReference type="ChEBI" id="CHEBI:15378"/>
        <dbReference type="ChEBI" id="CHEBI:58754"/>
        <dbReference type="ChEBI" id="CHEBI:58805"/>
        <dbReference type="EC" id="3.1.4.52"/>
    </reaction>
    <physiologicalReaction direction="left-to-right" evidence="4">
        <dbReference type="Rhea" id="RHEA:24903"/>
    </physiologicalReaction>
</comment>
<dbReference type="NCBIfam" id="TIGR00229">
    <property type="entry name" value="sensory_box"/>
    <property type="match status" value="2"/>
</dbReference>
<dbReference type="AlphaFoldDB" id="A0AAJ1BIM8"/>
<dbReference type="Pfam" id="PF13426">
    <property type="entry name" value="PAS_9"/>
    <property type="match status" value="1"/>
</dbReference>
<evidence type="ECO:0000256" key="1">
    <source>
        <dbReference type="ARBA" id="ARBA00001946"/>
    </source>
</evidence>
<evidence type="ECO:0000313" key="10">
    <source>
        <dbReference type="Proteomes" id="UP001297581"/>
    </source>
</evidence>
<accession>A0AAJ1BIM8</accession>
<organism evidence="9 10">
    <name type="scientific">Shewanella zhuhaiensis</name>
    <dbReference type="NCBI Taxonomy" id="2919576"/>
    <lineage>
        <taxon>Bacteria</taxon>
        <taxon>Pseudomonadati</taxon>
        <taxon>Pseudomonadota</taxon>
        <taxon>Gammaproteobacteria</taxon>
        <taxon>Alteromonadales</taxon>
        <taxon>Shewanellaceae</taxon>
        <taxon>Shewanella</taxon>
    </lineage>
</organism>
<dbReference type="PROSITE" id="PS50113">
    <property type="entry name" value="PAC"/>
    <property type="match status" value="2"/>
</dbReference>
<dbReference type="PANTHER" id="PTHR44757:SF2">
    <property type="entry name" value="BIOFILM ARCHITECTURE MAINTENANCE PROTEIN MBAA"/>
    <property type="match status" value="1"/>
</dbReference>
<dbReference type="SUPFAM" id="SSF141868">
    <property type="entry name" value="EAL domain-like"/>
    <property type="match status" value="1"/>
</dbReference>
<evidence type="ECO:0000259" key="5">
    <source>
        <dbReference type="PROSITE" id="PS50112"/>
    </source>
</evidence>
<dbReference type="InterPro" id="IPR001610">
    <property type="entry name" value="PAC"/>
</dbReference>
<dbReference type="RefSeq" id="WP_240591676.1">
    <property type="nucleotide sequence ID" value="NZ_JAKUDL010000005.1"/>
</dbReference>
<dbReference type="NCBIfam" id="TIGR00254">
    <property type="entry name" value="GGDEF"/>
    <property type="match status" value="1"/>
</dbReference>
<evidence type="ECO:0000313" key="9">
    <source>
        <dbReference type="EMBL" id="MCH4295468.1"/>
    </source>
</evidence>
<evidence type="ECO:0000256" key="4">
    <source>
        <dbReference type="ARBA" id="ARBA00051114"/>
    </source>
</evidence>
<dbReference type="SUPFAM" id="SSF55073">
    <property type="entry name" value="Nucleotide cyclase"/>
    <property type="match status" value="1"/>
</dbReference>
<dbReference type="SMART" id="SM00052">
    <property type="entry name" value="EAL"/>
    <property type="match status" value="1"/>
</dbReference>
<dbReference type="EMBL" id="JAKUDL010000005">
    <property type="protein sequence ID" value="MCH4295468.1"/>
    <property type="molecule type" value="Genomic_DNA"/>
</dbReference>